<feature type="domain" description="Guanylate cyclase" evidence="2">
    <location>
        <begin position="1"/>
        <end position="116"/>
    </location>
</feature>
<proteinExistence type="predicted"/>
<dbReference type="Proteomes" id="UP000194003">
    <property type="component" value="Unassembled WGS sequence"/>
</dbReference>
<dbReference type="GO" id="GO:0004016">
    <property type="term" value="F:adenylate cyclase activity"/>
    <property type="evidence" value="ECO:0007669"/>
    <property type="project" value="UniProtKB-ARBA"/>
</dbReference>
<dbReference type="PROSITE" id="PS50006">
    <property type="entry name" value="FHA_DOMAIN"/>
    <property type="match status" value="1"/>
</dbReference>
<accession>A0A1Y2KB55</accession>
<dbReference type="Gene3D" id="2.60.200.20">
    <property type="match status" value="1"/>
</dbReference>
<reference evidence="3 4" key="1">
    <citation type="journal article" date="2016" name="BMC Genomics">
        <title>Combined genomic and structural analyses of a cultured magnetotactic bacterium reveals its niche adaptation to a dynamic environment.</title>
        <authorList>
            <person name="Araujo A.C."/>
            <person name="Morillo V."/>
            <person name="Cypriano J."/>
            <person name="Teixeira L.C."/>
            <person name="Leao P."/>
            <person name="Lyra S."/>
            <person name="Almeida L.G."/>
            <person name="Bazylinski D.A."/>
            <person name="Vasconcellos A.T."/>
            <person name="Abreu F."/>
            <person name="Lins U."/>
        </authorList>
    </citation>
    <scope>NUCLEOTIDE SEQUENCE [LARGE SCALE GENOMIC DNA]</scope>
    <source>
        <strain evidence="3 4">IT-1</strain>
    </source>
</reference>
<dbReference type="CDD" id="cd00060">
    <property type="entry name" value="FHA"/>
    <property type="match status" value="1"/>
</dbReference>
<evidence type="ECO:0000259" key="1">
    <source>
        <dbReference type="PROSITE" id="PS50006"/>
    </source>
</evidence>
<dbReference type="InterPro" id="IPR050697">
    <property type="entry name" value="Adenylyl/Guanylyl_Cyclase_3/4"/>
</dbReference>
<dbReference type="STRING" id="1434232.MAIT1_00044"/>
<dbReference type="EMBL" id="LVJN01000015">
    <property type="protein sequence ID" value="OSM07045.1"/>
    <property type="molecule type" value="Genomic_DNA"/>
</dbReference>
<sequence length="296" mass="32934">MFADIAGSTRLYEELGDAKAREVTSRCIEMLTRLTELHEGKVVKTIGDEVMCIFPSADLAAEAAIRMQEDVEEGEDELGHQLHVRIGFHFGEVIREMERKRLDVFGDAVNLAARMVAQAKAEQIITTGETLQEVSPDIAENSRMLITTTVKGKTKPVEIFELTWGEEDDLTVMGGMPSPGMAQQQTHKLTLRYSTEQVELGPSRDSITLGRGKQSEFRVPDNMSSRVHCKIEFRRDRFVIVDQSTNGTYVSTSAGENFFVHRDERRLTGQGVIGLGQKLGPSDDLAVHFDAGDDED</sequence>
<organism evidence="3 4">
    <name type="scientific">Magnetofaba australis IT-1</name>
    <dbReference type="NCBI Taxonomy" id="1434232"/>
    <lineage>
        <taxon>Bacteria</taxon>
        <taxon>Pseudomonadati</taxon>
        <taxon>Pseudomonadota</taxon>
        <taxon>Magnetococcia</taxon>
        <taxon>Magnetococcales</taxon>
        <taxon>Magnetococcaceae</taxon>
        <taxon>Magnetofaba</taxon>
    </lineage>
</organism>
<evidence type="ECO:0000313" key="3">
    <source>
        <dbReference type="EMBL" id="OSM07045.1"/>
    </source>
</evidence>
<dbReference type="PANTHER" id="PTHR43081">
    <property type="entry name" value="ADENYLATE CYCLASE, TERMINAL-DIFFERENTIATION SPECIFIC-RELATED"/>
    <property type="match status" value="1"/>
</dbReference>
<evidence type="ECO:0000259" key="2">
    <source>
        <dbReference type="PROSITE" id="PS50125"/>
    </source>
</evidence>
<dbReference type="InterPro" id="IPR029787">
    <property type="entry name" value="Nucleotide_cyclase"/>
</dbReference>
<dbReference type="PROSITE" id="PS50125">
    <property type="entry name" value="GUANYLATE_CYCLASE_2"/>
    <property type="match status" value="1"/>
</dbReference>
<evidence type="ECO:0000313" key="4">
    <source>
        <dbReference type="Proteomes" id="UP000194003"/>
    </source>
</evidence>
<dbReference type="InterPro" id="IPR001054">
    <property type="entry name" value="A/G_cyclase"/>
</dbReference>
<dbReference type="InterPro" id="IPR008984">
    <property type="entry name" value="SMAD_FHA_dom_sf"/>
</dbReference>
<dbReference type="SMART" id="SM00240">
    <property type="entry name" value="FHA"/>
    <property type="match status" value="1"/>
</dbReference>
<gene>
    <name evidence="3" type="ORF">MAIT1_00044</name>
</gene>
<comment type="caution">
    <text evidence="3">The sequence shown here is derived from an EMBL/GenBank/DDBJ whole genome shotgun (WGS) entry which is preliminary data.</text>
</comment>
<feature type="domain" description="FHA" evidence="1">
    <location>
        <begin position="207"/>
        <end position="251"/>
    </location>
</feature>
<dbReference type="SUPFAM" id="SSF55073">
    <property type="entry name" value="Nucleotide cyclase"/>
    <property type="match status" value="1"/>
</dbReference>
<dbReference type="CDD" id="cd07302">
    <property type="entry name" value="CHD"/>
    <property type="match status" value="1"/>
</dbReference>
<dbReference type="Pfam" id="PF00498">
    <property type="entry name" value="FHA"/>
    <property type="match status" value="1"/>
</dbReference>
<dbReference type="SUPFAM" id="SSF49879">
    <property type="entry name" value="SMAD/FHA domain"/>
    <property type="match status" value="1"/>
</dbReference>
<name>A0A1Y2KB55_9PROT</name>
<keyword evidence="4" id="KW-1185">Reference proteome</keyword>
<dbReference type="Pfam" id="PF00211">
    <property type="entry name" value="Guanylate_cyc"/>
    <property type="match status" value="1"/>
</dbReference>
<dbReference type="GO" id="GO:0035556">
    <property type="term" value="P:intracellular signal transduction"/>
    <property type="evidence" value="ECO:0007669"/>
    <property type="project" value="InterPro"/>
</dbReference>
<dbReference type="SMART" id="SM00044">
    <property type="entry name" value="CYCc"/>
    <property type="match status" value="1"/>
</dbReference>
<dbReference type="Gene3D" id="3.30.70.1230">
    <property type="entry name" value="Nucleotide cyclase"/>
    <property type="match status" value="1"/>
</dbReference>
<dbReference type="InterPro" id="IPR000253">
    <property type="entry name" value="FHA_dom"/>
</dbReference>
<protein>
    <submittedName>
        <fullName evidence="3">Putative adenylate/guanylate cyclase</fullName>
    </submittedName>
</protein>
<dbReference type="AlphaFoldDB" id="A0A1Y2KB55"/>
<dbReference type="PANTHER" id="PTHR43081:SF1">
    <property type="entry name" value="ADENYLATE CYCLASE, TERMINAL-DIFFERENTIATION SPECIFIC"/>
    <property type="match status" value="1"/>
</dbReference>
<dbReference type="GO" id="GO:0009190">
    <property type="term" value="P:cyclic nucleotide biosynthetic process"/>
    <property type="evidence" value="ECO:0007669"/>
    <property type="project" value="InterPro"/>
</dbReference>